<dbReference type="EMBL" id="JAWWNJ010000047">
    <property type="protein sequence ID" value="KAK7017840.1"/>
    <property type="molecule type" value="Genomic_DNA"/>
</dbReference>
<gene>
    <name evidence="2" type="ORF">R3P38DRAFT_2540259</name>
</gene>
<evidence type="ECO:0000313" key="2">
    <source>
        <dbReference type="EMBL" id="KAK7017840.1"/>
    </source>
</evidence>
<feature type="region of interest" description="Disordered" evidence="1">
    <location>
        <begin position="1"/>
        <end position="124"/>
    </location>
</feature>
<dbReference type="Proteomes" id="UP001362999">
    <property type="component" value="Unassembled WGS sequence"/>
</dbReference>
<evidence type="ECO:0000313" key="3">
    <source>
        <dbReference type="Proteomes" id="UP001362999"/>
    </source>
</evidence>
<feature type="compositionally biased region" description="Acidic residues" evidence="1">
    <location>
        <begin position="1"/>
        <end position="18"/>
    </location>
</feature>
<feature type="compositionally biased region" description="Polar residues" evidence="1">
    <location>
        <begin position="114"/>
        <end position="124"/>
    </location>
</feature>
<protein>
    <submittedName>
        <fullName evidence="2">Uncharacterized protein</fullName>
    </submittedName>
</protein>
<dbReference type="Gene3D" id="3.60.130.30">
    <property type="match status" value="1"/>
</dbReference>
<accession>A0AAW0B0J4</accession>
<keyword evidence="3" id="KW-1185">Reference proteome</keyword>
<sequence>MQEVGEDDGDPEWDDLEEVCSRPQTPLSRPPSPLPGFTSAPELPISGRSSPLSEPPDSRPTTLDPHPPPPAVADPAHPTNAKKRHQKAGKSARRKAKRQAEAKAHAFGAPAESASHSFTEQPPRQTAFTLRKLEACANAFTGLSKRTRTGHFPRIWTKQQLLDAGHEQIHWDGIDPMVLLDADGYIVAVLLGRPRRPEWKLVILEVAQLLEQLRKEGVRREIFRSKDKSHRRGNFHVLFDGYSMGTGQKKPGNLRHTKKYRQLLHHLFHNHSVRRVAGFQSSGFARFFPKLYAYYRDTILGIEANQPELNHLFSNSVYTAATFNVGPQSFTAEHRDSHNLPHGVCPITAFGPFDAQLGGHLYIRQLKVFLELPSGSSAAILSGAFDHGNTPIQKNESRYSMTQYCAGALFRWAAYGYRTAKSLLALPGGAKKKAEIDGAPGARAAWAAGLLSKPEELVADRRAVFGPKK</sequence>
<evidence type="ECO:0000256" key="1">
    <source>
        <dbReference type="SAM" id="MobiDB-lite"/>
    </source>
</evidence>
<reference evidence="2 3" key="1">
    <citation type="journal article" date="2024" name="J Genomics">
        <title>Draft genome sequencing and assembly of Favolaschia claudopus CIRM-BRFM 2984 isolated from oak limbs.</title>
        <authorList>
            <person name="Navarro D."/>
            <person name="Drula E."/>
            <person name="Chaduli D."/>
            <person name="Cazenave R."/>
            <person name="Ahrendt S."/>
            <person name="Wang J."/>
            <person name="Lipzen A."/>
            <person name="Daum C."/>
            <person name="Barry K."/>
            <person name="Grigoriev I.V."/>
            <person name="Favel A."/>
            <person name="Rosso M.N."/>
            <person name="Martin F."/>
        </authorList>
    </citation>
    <scope>NUCLEOTIDE SEQUENCE [LARGE SCALE GENOMIC DNA]</scope>
    <source>
        <strain evidence="2 3">CIRM-BRFM 2984</strain>
    </source>
</reference>
<feature type="compositionally biased region" description="Basic residues" evidence="1">
    <location>
        <begin position="80"/>
        <end position="97"/>
    </location>
</feature>
<name>A0AAW0B0J4_9AGAR</name>
<dbReference type="AlphaFoldDB" id="A0AAW0B0J4"/>
<comment type="caution">
    <text evidence="2">The sequence shown here is derived from an EMBL/GenBank/DDBJ whole genome shotgun (WGS) entry which is preliminary data.</text>
</comment>
<organism evidence="2 3">
    <name type="scientific">Favolaschia claudopus</name>
    <dbReference type="NCBI Taxonomy" id="2862362"/>
    <lineage>
        <taxon>Eukaryota</taxon>
        <taxon>Fungi</taxon>
        <taxon>Dikarya</taxon>
        <taxon>Basidiomycota</taxon>
        <taxon>Agaricomycotina</taxon>
        <taxon>Agaricomycetes</taxon>
        <taxon>Agaricomycetidae</taxon>
        <taxon>Agaricales</taxon>
        <taxon>Marasmiineae</taxon>
        <taxon>Mycenaceae</taxon>
        <taxon>Favolaschia</taxon>
    </lineage>
</organism>
<proteinExistence type="predicted"/>